<dbReference type="GO" id="GO:0005886">
    <property type="term" value="C:plasma membrane"/>
    <property type="evidence" value="ECO:0007669"/>
    <property type="project" value="UniProtKB-SubCell"/>
</dbReference>
<feature type="transmembrane region" description="Helical" evidence="6">
    <location>
        <begin position="111"/>
        <end position="129"/>
    </location>
</feature>
<evidence type="ECO:0000256" key="4">
    <source>
        <dbReference type="ARBA" id="ARBA00022989"/>
    </source>
</evidence>
<feature type="domain" description="DUF2179" evidence="7">
    <location>
        <begin position="225"/>
        <end position="278"/>
    </location>
</feature>
<dbReference type="InterPro" id="IPR015867">
    <property type="entry name" value="N-reg_PII/ATP_PRibTrfase_C"/>
</dbReference>
<keyword evidence="3 6" id="KW-0812">Transmembrane</keyword>
<feature type="transmembrane region" description="Helical" evidence="6">
    <location>
        <begin position="86"/>
        <end position="105"/>
    </location>
</feature>
<evidence type="ECO:0000259" key="7">
    <source>
        <dbReference type="Pfam" id="PF10035"/>
    </source>
</evidence>
<dbReference type="PANTHER" id="PTHR33545:SF5">
    <property type="entry name" value="UPF0750 MEMBRANE PROTEIN YITT"/>
    <property type="match status" value="1"/>
</dbReference>
<dbReference type="Pfam" id="PF02588">
    <property type="entry name" value="YitT_membrane"/>
    <property type="match status" value="1"/>
</dbReference>
<evidence type="ECO:0000313" key="9">
    <source>
        <dbReference type="Proteomes" id="UP000198771"/>
    </source>
</evidence>
<sequence>MTKRHERFTFTIWWNLLLITVGTIIYTLGLKGIVVHHGFIPGGIFGVGLLIYYQYPILSAGILYFLLNIPLFVAGWVNVSKRFFYYSLYAMIVATLSYELVHLDFGVRDQLYAAIAAGGICGFGVGIVLRSLGSNGGMDVVAVILNQKYNIGIGKTYFVFNFFLFGISAFMLDIDLIIASLIFVFITSVVLEYTLALFNQRKLVLIISDRSKEIADEMINHLKMGATFIRGRGAYSGQDKNIIMAITNNIVLKRLEELVFSKDEYAIFIVENTFNVLGSSFAKRKIY</sequence>
<proteinExistence type="predicted"/>
<feature type="transmembrane region" description="Helical" evidence="6">
    <location>
        <begin position="61"/>
        <end position="79"/>
    </location>
</feature>
<comment type="subcellular location">
    <subcellularLocation>
        <location evidence="1">Cell membrane</location>
        <topology evidence="1">Multi-pass membrane protein</topology>
    </subcellularLocation>
</comment>
<accession>A0A1G6AY33</accession>
<dbReference type="Gene3D" id="3.30.70.120">
    <property type="match status" value="1"/>
</dbReference>
<evidence type="ECO:0000256" key="5">
    <source>
        <dbReference type="ARBA" id="ARBA00023136"/>
    </source>
</evidence>
<dbReference type="RefSeq" id="WP_092117179.1">
    <property type="nucleotide sequence ID" value="NZ_FMXO01000003.1"/>
</dbReference>
<name>A0A1G6AY33_9BACT</name>
<dbReference type="OrthoDB" id="5401948at2"/>
<dbReference type="Proteomes" id="UP000198771">
    <property type="component" value="Unassembled WGS sequence"/>
</dbReference>
<dbReference type="PIRSF" id="PIRSF006483">
    <property type="entry name" value="Membrane_protein_YitT"/>
    <property type="match status" value="1"/>
</dbReference>
<protein>
    <submittedName>
        <fullName evidence="8">Uncharacterized membrane-anchored protein YitT, contains DUF161 and DUF2179 domains</fullName>
    </submittedName>
</protein>
<keyword evidence="9" id="KW-1185">Reference proteome</keyword>
<evidence type="ECO:0000256" key="3">
    <source>
        <dbReference type="ARBA" id="ARBA00022692"/>
    </source>
</evidence>
<keyword evidence="4 6" id="KW-1133">Transmembrane helix</keyword>
<dbReference type="InterPro" id="IPR051461">
    <property type="entry name" value="UPF0750_membrane"/>
</dbReference>
<feature type="transmembrane region" description="Helical" evidence="6">
    <location>
        <begin position="12"/>
        <end position="30"/>
    </location>
</feature>
<feature type="transmembrane region" description="Helical" evidence="6">
    <location>
        <begin position="176"/>
        <end position="198"/>
    </location>
</feature>
<evidence type="ECO:0000256" key="1">
    <source>
        <dbReference type="ARBA" id="ARBA00004651"/>
    </source>
</evidence>
<dbReference type="EMBL" id="FMXO01000003">
    <property type="protein sequence ID" value="SDB13153.1"/>
    <property type="molecule type" value="Genomic_DNA"/>
</dbReference>
<evidence type="ECO:0000256" key="2">
    <source>
        <dbReference type="ARBA" id="ARBA00022475"/>
    </source>
</evidence>
<organism evidence="8 9">
    <name type="scientific">Desulfonatronum thiosulfatophilum</name>
    <dbReference type="NCBI Taxonomy" id="617002"/>
    <lineage>
        <taxon>Bacteria</taxon>
        <taxon>Pseudomonadati</taxon>
        <taxon>Thermodesulfobacteriota</taxon>
        <taxon>Desulfovibrionia</taxon>
        <taxon>Desulfovibrionales</taxon>
        <taxon>Desulfonatronaceae</taxon>
        <taxon>Desulfonatronum</taxon>
    </lineage>
</organism>
<keyword evidence="5 6" id="KW-0472">Membrane</keyword>
<keyword evidence="2" id="KW-1003">Cell membrane</keyword>
<evidence type="ECO:0000313" key="8">
    <source>
        <dbReference type="EMBL" id="SDB13153.1"/>
    </source>
</evidence>
<dbReference type="AlphaFoldDB" id="A0A1G6AY33"/>
<gene>
    <name evidence="8" type="ORF">SAMN05660653_00643</name>
</gene>
<dbReference type="InterPro" id="IPR019264">
    <property type="entry name" value="DUF2179"/>
</dbReference>
<dbReference type="PANTHER" id="PTHR33545">
    <property type="entry name" value="UPF0750 MEMBRANE PROTEIN YITT-RELATED"/>
    <property type="match status" value="1"/>
</dbReference>
<dbReference type="InterPro" id="IPR003740">
    <property type="entry name" value="YitT"/>
</dbReference>
<evidence type="ECO:0000256" key="6">
    <source>
        <dbReference type="SAM" id="Phobius"/>
    </source>
</evidence>
<feature type="transmembrane region" description="Helical" evidence="6">
    <location>
        <begin position="149"/>
        <end position="170"/>
    </location>
</feature>
<reference evidence="8 9" key="1">
    <citation type="submission" date="2016-10" db="EMBL/GenBank/DDBJ databases">
        <authorList>
            <person name="de Groot N.N."/>
        </authorList>
    </citation>
    <scope>NUCLEOTIDE SEQUENCE [LARGE SCALE GENOMIC DNA]</scope>
    <source>
        <strain evidence="8 9">ASO4-2</strain>
    </source>
</reference>
<dbReference type="STRING" id="617002.SAMN05660653_00643"/>
<dbReference type="CDD" id="cd16380">
    <property type="entry name" value="YitT_C"/>
    <property type="match status" value="1"/>
</dbReference>
<dbReference type="Pfam" id="PF10035">
    <property type="entry name" value="DUF2179"/>
    <property type="match status" value="1"/>
</dbReference>